<dbReference type="Proteomes" id="UP000245431">
    <property type="component" value="Chromosome PVE_r1"/>
</dbReference>
<gene>
    <name evidence="1" type="ORF">PVE_R1G5958</name>
</gene>
<proteinExistence type="predicted"/>
<evidence type="ECO:0000313" key="2">
    <source>
        <dbReference type="Proteomes" id="UP000245431"/>
    </source>
</evidence>
<protein>
    <submittedName>
        <fullName evidence="1">Uncharacterized protein</fullName>
    </submittedName>
</protein>
<reference evidence="2" key="1">
    <citation type="submission" date="2016-07" db="EMBL/GenBank/DDBJ databases">
        <authorList>
            <person name="Florea S."/>
            <person name="Webb J.S."/>
            <person name="Jaromczyk J."/>
            <person name="Schardl C.L."/>
        </authorList>
    </citation>
    <scope>NUCLEOTIDE SEQUENCE [LARGE SCALE GENOMIC DNA]</scope>
    <source>
        <strain evidence="2">1YdBTEX2</strain>
    </source>
</reference>
<sequence length="68" mass="7263">MERSADALGRLLGDGTYNAVAAKANVEDGLGHKYYEAWRVLDPNSAEAKAIANKSKAYYDAIRGSSGN</sequence>
<dbReference type="EMBL" id="LT599583">
    <property type="protein sequence ID" value="SBW83837.1"/>
    <property type="molecule type" value="Genomic_DNA"/>
</dbReference>
<evidence type="ECO:0000313" key="1">
    <source>
        <dbReference type="EMBL" id="SBW83837.1"/>
    </source>
</evidence>
<name>A0A1D3K689_PSEVE</name>
<accession>A0A1D3K689</accession>
<dbReference type="AlphaFoldDB" id="A0A1D3K689"/>
<organism evidence="1 2">
    <name type="scientific">Pseudomonas veronii 1YdBTEX2</name>
    <dbReference type="NCBI Taxonomy" id="1295141"/>
    <lineage>
        <taxon>Bacteria</taxon>
        <taxon>Pseudomonadati</taxon>
        <taxon>Pseudomonadota</taxon>
        <taxon>Gammaproteobacteria</taxon>
        <taxon>Pseudomonadales</taxon>
        <taxon>Pseudomonadaceae</taxon>
        <taxon>Pseudomonas</taxon>
    </lineage>
</organism>